<reference evidence="2 3" key="1">
    <citation type="submission" date="2019-06" db="EMBL/GenBank/DDBJ databases">
        <title>Draft genome of Streptomyces sedi sp. JCM16909.</title>
        <authorList>
            <person name="Klykleung N."/>
            <person name="Tanasupawat S."/>
            <person name="Kudo T."/>
            <person name="Yuki M."/>
            <person name="Ohkuma M."/>
        </authorList>
    </citation>
    <scope>NUCLEOTIDE SEQUENCE [LARGE SCALE GENOMIC DNA]</scope>
    <source>
        <strain evidence="2 3">JCM 16909</strain>
    </source>
</reference>
<evidence type="ECO:0000313" key="2">
    <source>
        <dbReference type="EMBL" id="TNM29564.1"/>
    </source>
</evidence>
<name>A0A5C4V101_9ACTN</name>
<evidence type="ECO:0000313" key="3">
    <source>
        <dbReference type="Proteomes" id="UP000311713"/>
    </source>
</evidence>
<protein>
    <submittedName>
        <fullName evidence="2">Uncharacterized protein</fullName>
    </submittedName>
</protein>
<dbReference type="AlphaFoldDB" id="A0A5C4V101"/>
<dbReference type="Proteomes" id="UP000311713">
    <property type="component" value="Unassembled WGS sequence"/>
</dbReference>
<evidence type="ECO:0000256" key="1">
    <source>
        <dbReference type="SAM" id="MobiDB-lite"/>
    </source>
</evidence>
<organism evidence="2 3">
    <name type="scientific">Streptomyces sedi</name>
    <dbReference type="NCBI Taxonomy" id="555059"/>
    <lineage>
        <taxon>Bacteria</taxon>
        <taxon>Bacillati</taxon>
        <taxon>Actinomycetota</taxon>
        <taxon>Actinomycetes</taxon>
        <taxon>Kitasatosporales</taxon>
        <taxon>Streptomycetaceae</taxon>
        <taxon>Streptomyces</taxon>
    </lineage>
</organism>
<dbReference type="OrthoDB" id="4774153at2"/>
<dbReference type="EMBL" id="VDGT01000010">
    <property type="protein sequence ID" value="TNM29564.1"/>
    <property type="molecule type" value="Genomic_DNA"/>
</dbReference>
<sequence>MTRRLRGFVARHGAGTEGQISYLGERGYRLVLVGEDGTLGDQVAPGRDILARAAERAGVTLRDSFDGELAARVRTGPYEWSRMAGLGIGGAAEGGGANGPTTAGSSAKAA</sequence>
<proteinExistence type="predicted"/>
<comment type="caution">
    <text evidence="2">The sequence shown here is derived from an EMBL/GenBank/DDBJ whole genome shotgun (WGS) entry which is preliminary data.</text>
</comment>
<gene>
    <name evidence="2" type="ORF">FH715_15225</name>
</gene>
<keyword evidence="3" id="KW-1185">Reference proteome</keyword>
<accession>A0A5C4V101</accession>
<feature type="compositionally biased region" description="Low complexity" evidence="1">
    <location>
        <begin position="99"/>
        <end position="110"/>
    </location>
</feature>
<feature type="region of interest" description="Disordered" evidence="1">
    <location>
        <begin position="90"/>
        <end position="110"/>
    </location>
</feature>